<sequence length="99" mass="11421">MFYTLCKNVTNLEQEKHNFRISQNDSSNTSRSFLQQWICVYVSSSNRFLQIFYTPTACIQTPANVTSLKRLVRLHEQHASPAPSSSHLLKQVTLILSYL</sequence>
<accession>A0AAE9A755</accession>
<evidence type="ECO:0000313" key="1">
    <source>
        <dbReference type="EMBL" id="ULT92452.1"/>
    </source>
</evidence>
<evidence type="ECO:0000313" key="2">
    <source>
        <dbReference type="Proteomes" id="UP000827892"/>
    </source>
</evidence>
<dbReference type="AlphaFoldDB" id="A0AAE9A755"/>
<protein>
    <submittedName>
        <fullName evidence="1">Uncharacterized protein</fullName>
    </submittedName>
</protein>
<organism evidence="1 2">
    <name type="scientific">Caenorhabditis briggsae</name>
    <dbReference type="NCBI Taxonomy" id="6238"/>
    <lineage>
        <taxon>Eukaryota</taxon>
        <taxon>Metazoa</taxon>
        <taxon>Ecdysozoa</taxon>
        <taxon>Nematoda</taxon>
        <taxon>Chromadorea</taxon>
        <taxon>Rhabditida</taxon>
        <taxon>Rhabditina</taxon>
        <taxon>Rhabditomorpha</taxon>
        <taxon>Rhabditoidea</taxon>
        <taxon>Rhabditidae</taxon>
        <taxon>Peloderinae</taxon>
        <taxon>Caenorhabditis</taxon>
    </lineage>
</organism>
<dbReference type="Proteomes" id="UP000827892">
    <property type="component" value="Chromosome V"/>
</dbReference>
<dbReference type="EMBL" id="CP090895">
    <property type="protein sequence ID" value="ULT92452.1"/>
    <property type="molecule type" value="Genomic_DNA"/>
</dbReference>
<reference evidence="1 2" key="1">
    <citation type="submission" date="2022-02" db="EMBL/GenBank/DDBJ databases">
        <title>Chromosome-level reference genomes for two strains of Caenorhabditis briggsae: an improved platform for comparative genomics.</title>
        <authorList>
            <person name="Stevens L."/>
            <person name="Andersen E.C."/>
        </authorList>
    </citation>
    <scope>NUCLEOTIDE SEQUENCE [LARGE SCALE GENOMIC DNA]</scope>
    <source>
        <strain evidence="1">QX1410_ONT</strain>
        <tissue evidence="1">Whole-organism</tissue>
    </source>
</reference>
<proteinExistence type="predicted"/>
<name>A0AAE9A755_CAEBR</name>
<gene>
    <name evidence="1" type="ORF">L3Y34_009914</name>
</gene>